<proteinExistence type="predicted"/>
<dbReference type="Gene3D" id="2.60.120.1140">
    <property type="entry name" value="Protein of unknown function DUF192"/>
    <property type="match status" value="1"/>
</dbReference>
<dbReference type="PANTHER" id="PTHR37953">
    <property type="entry name" value="UPF0127 PROTEIN MJ1496"/>
    <property type="match status" value="1"/>
</dbReference>
<dbReference type="Proteomes" id="UP001241748">
    <property type="component" value="Unassembled WGS sequence"/>
</dbReference>
<gene>
    <name evidence="1" type="ORF">P5G62_007190</name>
</gene>
<protein>
    <submittedName>
        <fullName evidence="1">DUF192 domain-containing protein</fullName>
    </submittedName>
</protein>
<dbReference type="PANTHER" id="PTHR37953:SF1">
    <property type="entry name" value="UPF0127 PROTEIN MJ1496"/>
    <property type="match status" value="1"/>
</dbReference>
<sequence>MKNRLKFIGSHFRQKKESSLQTKILKATNGIKTIPLMVQVADTPKKRDKGLMFVEQLPENKGMLFVFSGETYGGFWMKNTFIPLSIAFLDSDGKILKILDMMPCKEDFCPTYDPELTYHYALEVNLGWFEKNQIKEGHFIKF</sequence>
<dbReference type="EMBL" id="JAROBZ020000001">
    <property type="protein sequence ID" value="MFB3166890.1"/>
    <property type="molecule type" value="Genomic_DNA"/>
</dbReference>
<organism evidence="1 2">
    <name type="scientific">Neobacillus driksii</name>
    <dbReference type="NCBI Taxonomy" id="3035913"/>
    <lineage>
        <taxon>Bacteria</taxon>
        <taxon>Bacillati</taxon>
        <taxon>Bacillota</taxon>
        <taxon>Bacilli</taxon>
        <taxon>Bacillales</taxon>
        <taxon>Bacillaceae</taxon>
        <taxon>Neobacillus</taxon>
    </lineage>
</organism>
<comment type="caution">
    <text evidence="1">The sequence shown here is derived from an EMBL/GenBank/DDBJ whole genome shotgun (WGS) entry which is preliminary data.</text>
</comment>
<evidence type="ECO:0000313" key="1">
    <source>
        <dbReference type="EMBL" id="MFB3166890.1"/>
    </source>
</evidence>
<accession>A0ABV4YPW5</accession>
<reference evidence="1 2" key="1">
    <citation type="submission" date="2024-05" db="EMBL/GenBank/DDBJ databases">
        <authorList>
            <person name="Venkateswaran K."/>
        </authorList>
    </citation>
    <scope>NUCLEOTIDE SEQUENCE [LARGE SCALE GENOMIC DNA]</scope>
    <source>
        <strain evidence="1 2">179-C4-2-HS</strain>
    </source>
</reference>
<dbReference type="RefSeq" id="WP_306075402.1">
    <property type="nucleotide sequence ID" value="NZ_JAROBZ020000001.1"/>
</dbReference>
<keyword evidence="2" id="KW-1185">Reference proteome</keyword>
<dbReference type="InterPro" id="IPR003795">
    <property type="entry name" value="DUF192"/>
</dbReference>
<name>A0ABV4YPW5_9BACI</name>
<dbReference type="InterPro" id="IPR038695">
    <property type="entry name" value="Saro_0823-like_sf"/>
</dbReference>
<dbReference type="Pfam" id="PF02643">
    <property type="entry name" value="DUF192"/>
    <property type="match status" value="1"/>
</dbReference>
<evidence type="ECO:0000313" key="2">
    <source>
        <dbReference type="Proteomes" id="UP001241748"/>
    </source>
</evidence>